<dbReference type="Proteomes" id="UP001085076">
    <property type="component" value="Miscellaneous, Linkage group lg05"/>
</dbReference>
<dbReference type="InterPro" id="IPR036838">
    <property type="entry name" value="Ribosomal_uS10_dom_sf"/>
</dbReference>
<dbReference type="OrthoDB" id="1301570at2759"/>
<dbReference type="InterPro" id="IPR024752">
    <property type="entry name" value="Myb/SANT-like_dom"/>
</dbReference>
<evidence type="ECO:0000259" key="2">
    <source>
        <dbReference type="Pfam" id="PF12776"/>
    </source>
</evidence>
<dbReference type="Pfam" id="PF12776">
    <property type="entry name" value="Myb_DNA-bind_3"/>
    <property type="match status" value="1"/>
</dbReference>
<gene>
    <name evidence="3" type="ORF">J5N97_018963</name>
</gene>
<evidence type="ECO:0000256" key="1">
    <source>
        <dbReference type="SAM" id="MobiDB-lite"/>
    </source>
</evidence>
<keyword evidence="4" id="KW-1185">Reference proteome</keyword>
<dbReference type="AlphaFoldDB" id="A0A9D5CDQ1"/>
<dbReference type="EMBL" id="JAGGNH010000005">
    <property type="protein sequence ID" value="KAJ0971004.1"/>
    <property type="molecule type" value="Genomic_DNA"/>
</dbReference>
<feature type="region of interest" description="Disordered" evidence="1">
    <location>
        <begin position="245"/>
        <end position="276"/>
    </location>
</feature>
<comment type="caution">
    <text evidence="3">The sequence shown here is derived from an EMBL/GenBank/DDBJ whole genome shotgun (WGS) entry which is preliminary data.</text>
</comment>
<sequence length="363" mass="40394">MKATRSSQPKSPGKVHSVRITLSSRDVKNLEKVCADLVNGSQNKKLKVNGEEVTPAKFVPISTEVSPTGGFPIKEGRSSKKGCTNFRWSPAMTHFLLPFLVEQVRLGQKVNKSFKRNALLAAAKAVSDKFNLICSDSNVENHLRTIKTRYAQIKNLRSMSNTTWVEDEKKVIMDAASYSQHIAAHPKDEPFINRTIEMYDEMAIICDDEPVTPRVVVSSITKNIEVGPVISGDDVNVIMDENIETEEEAEETHSRSRQISTSSDSTGRTRQSDQSGHLAEKINHLAFQIGQLADAIRTSQKGIASELFQEVMKSEGYNELSLGKAFDYLNEHENLARGFIAKNYNLRQAWLAEFFSAGDGQIG</sequence>
<feature type="compositionally biased region" description="Low complexity" evidence="1">
    <location>
        <begin position="257"/>
        <end position="266"/>
    </location>
</feature>
<evidence type="ECO:0000313" key="3">
    <source>
        <dbReference type="EMBL" id="KAJ0971004.1"/>
    </source>
</evidence>
<evidence type="ECO:0000313" key="4">
    <source>
        <dbReference type="Proteomes" id="UP001085076"/>
    </source>
</evidence>
<name>A0A9D5CDQ1_9LILI</name>
<reference evidence="3" key="1">
    <citation type="submission" date="2021-03" db="EMBL/GenBank/DDBJ databases">
        <authorList>
            <person name="Li Z."/>
            <person name="Yang C."/>
        </authorList>
    </citation>
    <scope>NUCLEOTIDE SEQUENCE</scope>
    <source>
        <strain evidence="3">Dzin_1.0</strain>
        <tissue evidence="3">Leaf</tissue>
    </source>
</reference>
<organism evidence="3 4">
    <name type="scientific">Dioscorea zingiberensis</name>
    <dbReference type="NCBI Taxonomy" id="325984"/>
    <lineage>
        <taxon>Eukaryota</taxon>
        <taxon>Viridiplantae</taxon>
        <taxon>Streptophyta</taxon>
        <taxon>Embryophyta</taxon>
        <taxon>Tracheophyta</taxon>
        <taxon>Spermatophyta</taxon>
        <taxon>Magnoliopsida</taxon>
        <taxon>Liliopsida</taxon>
        <taxon>Dioscoreales</taxon>
        <taxon>Dioscoreaceae</taxon>
        <taxon>Dioscorea</taxon>
    </lineage>
</organism>
<reference evidence="3" key="2">
    <citation type="journal article" date="2022" name="Hortic Res">
        <title>The genome of Dioscorea zingiberensis sheds light on the biosynthesis, origin and evolution of the medicinally important diosgenin saponins.</title>
        <authorList>
            <person name="Li Y."/>
            <person name="Tan C."/>
            <person name="Li Z."/>
            <person name="Guo J."/>
            <person name="Li S."/>
            <person name="Chen X."/>
            <person name="Wang C."/>
            <person name="Dai X."/>
            <person name="Yang H."/>
            <person name="Song W."/>
            <person name="Hou L."/>
            <person name="Xu J."/>
            <person name="Tong Z."/>
            <person name="Xu A."/>
            <person name="Yuan X."/>
            <person name="Wang W."/>
            <person name="Yang Q."/>
            <person name="Chen L."/>
            <person name="Sun Z."/>
            <person name="Wang K."/>
            <person name="Pan B."/>
            <person name="Chen J."/>
            <person name="Bao Y."/>
            <person name="Liu F."/>
            <person name="Qi X."/>
            <person name="Gang D.R."/>
            <person name="Wen J."/>
            <person name="Li J."/>
        </authorList>
    </citation>
    <scope>NUCLEOTIDE SEQUENCE</scope>
    <source>
        <strain evidence="3">Dzin_1.0</strain>
    </source>
</reference>
<accession>A0A9D5CDQ1</accession>
<dbReference type="SUPFAM" id="SSF54999">
    <property type="entry name" value="Ribosomal protein S10"/>
    <property type="match status" value="1"/>
</dbReference>
<feature type="domain" description="Myb/SANT-like" evidence="2">
    <location>
        <begin position="87"/>
        <end position="174"/>
    </location>
</feature>
<proteinExistence type="predicted"/>
<dbReference type="PANTHER" id="PTHR46929:SF23">
    <property type="entry name" value="L10-INTERACTING MYB DOMAIN-CONTAINING PROTEIN-LIKE"/>
    <property type="match status" value="1"/>
</dbReference>
<dbReference type="PANTHER" id="PTHR46929">
    <property type="entry name" value="EXPRESSED PROTEIN"/>
    <property type="match status" value="1"/>
</dbReference>
<protein>
    <recommendedName>
        <fullName evidence="2">Myb/SANT-like domain-containing protein</fullName>
    </recommendedName>
</protein>
<dbReference type="Gene3D" id="3.30.70.600">
    <property type="entry name" value="Ribosomal protein S10 domain"/>
    <property type="match status" value="1"/>
</dbReference>